<comment type="caution">
    <text evidence="1">The sequence shown here is derived from an EMBL/GenBank/DDBJ whole genome shotgun (WGS) entry which is preliminary data.</text>
</comment>
<organism evidence="1 2">
    <name type="scientific">Bauhinia variegata</name>
    <name type="common">Purple orchid tree</name>
    <name type="synonym">Phanera variegata</name>
    <dbReference type="NCBI Taxonomy" id="167791"/>
    <lineage>
        <taxon>Eukaryota</taxon>
        <taxon>Viridiplantae</taxon>
        <taxon>Streptophyta</taxon>
        <taxon>Embryophyta</taxon>
        <taxon>Tracheophyta</taxon>
        <taxon>Spermatophyta</taxon>
        <taxon>Magnoliopsida</taxon>
        <taxon>eudicotyledons</taxon>
        <taxon>Gunneridae</taxon>
        <taxon>Pentapetalae</taxon>
        <taxon>rosids</taxon>
        <taxon>fabids</taxon>
        <taxon>Fabales</taxon>
        <taxon>Fabaceae</taxon>
        <taxon>Cercidoideae</taxon>
        <taxon>Cercideae</taxon>
        <taxon>Bauhiniinae</taxon>
        <taxon>Bauhinia</taxon>
    </lineage>
</organism>
<dbReference type="EMBL" id="CM039432">
    <property type="protein sequence ID" value="KAI4332838.1"/>
    <property type="molecule type" value="Genomic_DNA"/>
</dbReference>
<proteinExistence type="predicted"/>
<evidence type="ECO:0000313" key="2">
    <source>
        <dbReference type="Proteomes" id="UP000828941"/>
    </source>
</evidence>
<dbReference type="Proteomes" id="UP000828941">
    <property type="component" value="Chromosome 7"/>
</dbReference>
<sequence>MAMAMSLIITLAMLMLHTSHHARVSSACTSSCGKLNNITSPFRVHGDPKKCGKSESYDIYCENNVAMLPLGSGGKYYYVDEINYDNSTIQLVDLGFRQQNYSYVPLPLLRDYEYWYLADNTDNIIYLSCNESVNNDGRYVNTSACVDEQYSESGGYLYNYVYIGDLSAKELRPGCTVKSTTWTSEGNALRKGNNISCAHIHTTLAHGFLLRWFHYRYSIRLDILDYVKIYLHLAPLGIAALQATKDKILIQTCVHIKPEIQ</sequence>
<protein>
    <submittedName>
        <fullName evidence="1">Uncharacterized protein</fullName>
    </submittedName>
</protein>
<name>A0ACB9N9Z6_BAUVA</name>
<reference evidence="1 2" key="1">
    <citation type="journal article" date="2022" name="DNA Res.">
        <title>Chromosomal-level genome assembly of the orchid tree Bauhinia variegata (Leguminosae; Cercidoideae) supports the allotetraploid origin hypothesis of Bauhinia.</title>
        <authorList>
            <person name="Zhong Y."/>
            <person name="Chen Y."/>
            <person name="Zheng D."/>
            <person name="Pang J."/>
            <person name="Liu Y."/>
            <person name="Luo S."/>
            <person name="Meng S."/>
            <person name="Qian L."/>
            <person name="Wei D."/>
            <person name="Dai S."/>
            <person name="Zhou R."/>
        </authorList>
    </citation>
    <scope>NUCLEOTIDE SEQUENCE [LARGE SCALE GENOMIC DNA]</scope>
    <source>
        <strain evidence="1">BV-YZ2020</strain>
    </source>
</reference>
<gene>
    <name evidence="1" type="ORF">L6164_017716</name>
</gene>
<evidence type="ECO:0000313" key="1">
    <source>
        <dbReference type="EMBL" id="KAI4332838.1"/>
    </source>
</evidence>
<keyword evidence="2" id="KW-1185">Reference proteome</keyword>
<accession>A0ACB9N9Z6</accession>